<dbReference type="EMBL" id="QNQU01000001">
    <property type="protein sequence ID" value="RBQ11843.1"/>
    <property type="molecule type" value="Genomic_DNA"/>
</dbReference>
<keyword evidence="1" id="KW-0472">Membrane</keyword>
<dbReference type="Proteomes" id="UP000252081">
    <property type="component" value="Unassembled WGS sequence"/>
</dbReference>
<protein>
    <recommendedName>
        <fullName evidence="4">DUF4252 domain-containing protein</fullName>
    </recommendedName>
</protein>
<organism evidence="2 3">
    <name type="scientific">Pedobacter miscanthi</name>
    <dbReference type="NCBI Taxonomy" id="2259170"/>
    <lineage>
        <taxon>Bacteria</taxon>
        <taxon>Pseudomonadati</taxon>
        <taxon>Bacteroidota</taxon>
        <taxon>Sphingobacteriia</taxon>
        <taxon>Sphingobacteriales</taxon>
        <taxon>Sphingobacteriaceae</taxon>
        <taxon>Pedobacter</taxon>
    </lineage>
</organism>
<gene>
    <name evidence="2" type="ORF">DRW42_00780</name>
</gene>
<evidence type="ECO:0000256" key="1">
    <source>
        <dbReference type="SAM" id="Phobius"/>
    </source>
</evidence>
<accession>A0A366LED2</accession>
<keyword evidence="3" id="KW-1185">Reference proteome</keyword>
<keyword evidence="1" id="KW-1133">Transmembrane helix</keyword>
<name>A0A366LED2_9SPHI</name>
<dbReference type="RefSeq" id="WP_113946922.1">
    <property type="nucleotide sequence ID" value="NZ_QNQU01000001.1"/>
</dbReference>
<dbReference type="AlphaFoldDB" id="A0A366LED2"/>
<evidence type="ECO:0008006" key="4">
    <source>
        <dbReference type="Google" id="ProtNLM"/>
    </source>
</evidence>
<reference evidence="2 3" key="1">
    <citation type="submission" date="2018-07" db="EMBL/GenBank/DDBJ databases">
        <title>A draft genome of a endophytic bacteria, a new species of Pedobacter.</title>
        <authorList>
            <person name="Zhang Z.D."/>
            <person name="Chen Z.J."/>
        </authorList>
    </citation>
    <scope>NUCLEOTIDE SEQUENCE [LARGE SCALE GENOMIC DNA]</scope>
    <source>
        <strain evidence="2 3">RS10</strain>
    </source>
</reference>
<comment type="caution">
    <text evidence="2">The sequence shown here is derived from an EMBL/GenBank/DDBJ whole genome shotgun (WGS) entry which is preliminary data.</text>
</comment>
<evidence type="ECO:0000313" key="2">
    <source>
        <dbReference type="EMBL" id="RBQ11843.1"/>
    </source>
</evidence>
<evidence type="ECO:0000313" key="3">
    <source>
        <dbReference type="Proteomes" id="UP000252081"/>
    </source>
</evidence>
<dbReference type="OrthoDB" id="760378at2"/>
<proteinExistence type="predicted"/>
<sequence>MLYLIGNFQTLRLSSFITACIVIGFSIFFTSCHKEDPNGYSYPVREFIITANEEMQFQNVLLAEWKKNPSSVKNFDVIADREKTANSYMEKLKMFADQYGVVLADSPDNNRLEQIMEAKGAVRSLITLAVRSDQHMIELHVKASSNIGVDDSALRSWASSRLADFTENLDRLQKLN</sequence>
<keyword evidence="1" id="KW-0812">Transmembrane</keyword>
<feature type="transmembrane region" description="Helical" evidence="1">
    <location>
        <begin position="12"/>
        <end position="29"/>
    </location>
</feature>